<feature type="domain" description="Ima1 N-terminal" evidence="7">
    <location>
        <begin position="9"/>
        <end position="135"/>
    </location>
</feature>
<evidence type="ECO:0000256" key="1">
    <source>
        <dbReference type="ARBA" id="ARBA00004473"/>
    </source>
</evidence>
<sequence length="567" mass="62622">MVRLRSRYLTCFYCGKRSDTRFDGGTRQFTCKHCDATNHLDENGEITDPPVATDHVADRSPIIAAFPQQPTAATTTASQSIFCSICLKNQRLFVAAIAQYTPGDGDDKLNLDRDYYRYRRNMETRYPQVCADCEAAAGNAIQRAEYTAKTDHLRKMMEMSRKQIRSAASRRRRTTLDWVHLLAQAVWWGALALQLLWHLKLVVGVLGKSGSGMSDPDDSSIWSLAIGGIRWAVVTLLPEDDSVLARASVVASVATAWWNPKFVQVSRGFTKPLSGFRQWYMYQALICVSRYFLLGERLDFRAQERNAHISAHAVMAGMSIFVCVMASRCIKTDTTPLFAPHPGTISPKPEQARRRGDKSELKTLAETLDEVLPQPGRSGEDLQAPIPNDDVSAYGDYHFTPKLTPARPIHDNSADVDEMEWTPTATSASLPRALRESPSSSGGRRAFGQAPTSADGRPFYYKTPPAPVAPARKLRNPPNQPAWWGSAEKKEEGNGSLSFKAAGHGGGVGGGGQPANKSTVEFERQHFFAPRKGSAEDDALANMLGKSFTLADEGKTSPKKGWFNWSR</sequence>
<keyword evidence="3" id="KW-1133">Transmembrane helix</keyword>
<dbReference type="Proteomes" id="UP000029964">
    <property type="component" value="Unassembled WGS sequence"/>
</dbReference>
<gene>
    <name evidence="8" type="ORF">ACRE_006690</name>
</gene>
<dbReference type="GO" id="GO:0005637">
    <property type="term" value="C:nuclear inner membrane"/>
    <property type="evidence" value="ECO:0007669"/>
    <property type="project" value="UniProtKB-SubCell"/>
</dbReference>
<comment type="subcellular location">
    <subcellularLocation>
        <location evidence="1">Nucleus inner membrane</location>
        <topology evidence="1">Multi-pass membrane protein</topology>
    </subcellularLocation>
</comment>
<keyword evidence="4" id="KW-0472">Membrane</keyword>
<evidence type="ECO:0000256" key="5">
    <source>
        <dbReference type="ARBA" id="ARBA00023242"/>
    </source>
</evidence>
<proteinExistence type="predicted"/>
<dbReference type="PANTHER" id="PTHR28538">
    <property type="entry name" value="INTEGRAL INNER NUCLEAR MEMBRANE PROTEIN IMA1"/>
    <property type="match status" value="1"/>
</dbReference>
<dbReference type="GO" id="GO:0034506">
    <property type="term" value="C:chromosome, centromeric core domain"/>
    <property type="evidence" value="ECO:0007669"/>
    <property type="project" value="TreeGrafter"/>
</dbReference>
<dbReference type="STRING" id="857340.A0A086TGD0"/>
<dbReference type="EMBL" id="JPKY01000003">
    <property type="protein sequence ID" value="KFH48412.1"/>
    <property type="molecule type" value="Genomic_DNA"/>
</dbReference>
<dbReference type="OrthoDB" id="5966927at2759"/>
<protein>
    <submittedName>
        <fullName evidence="8">Integral inner nuclear membrane protein-like protein</fullName>
    </submittedName>
</protein>
<evidence type="ECO:0000256" key="3">
    <source>
        <dbReference type="ARBA" id="ARBA00022989"/>
    </source>
</evidence>
<keyword evidence="9" id="KW-1185">Reference proteome</keyword>
<dbReference type="GO" id="GO:0071765">
    <property type="term" value="P:nuclear inner membrane organization"/>
    <property type="evidence" value="ECO:0007669"/>
    <property type="project" value="InterPro"/>
</dbReference>
<dbReference type="InterPro" id="IPR042321">
    <property type="entry name" value="Ima1"/>
</dbReference>
<feature type="compositionally biased region" description="Gly residues" evidence="6">
    <location>
        <begin position="503"/>
        <end position="513"/>
    </location>
</feature>
<evidence type="ECO:0000313" key="9">
    <source>
        <dbReference type="Proteomes" id="UP000029964"/>
    </source>
</evidence>
<evidence type="ECO:0000259" key="7">
    <source>
        <dbReference type="Pfam" id="PF09779"/>
    </source>
</evidence>
<keyword evidence="2" id="KW-0812">Transmembrane</keyword>
<organism evidence="8 9">
    <name type="scientific">Hapsidospora chrysogenum (strain ATCC 11550 / CBS 779.69 / DSM 880 / IAM 14645 / JCM 23072 / IMI 49137)</name>
    <name type="common">Acremonium chrysogenum</name>
    <dbReference type="NCBI Taxonomy" id="857340"/>
    <lineage>
        <taxon>Eukaryota</taxon>
        <taxon>Fungi</taxon>
        <taxon>Dikarya</taxon>
        <taxon>Ascomycota</taxon>
        <taxon>Pezizomycotina</taxon>
        <taxon>Sordariomycetes</taxon>
        <taxon>Hypocreomycetidae</taxon>
        <taxon>Hypocreales</taxon>
        <taxon>Bionectriaceae</taxon>
        <taxon>Hapsidospora</taxon>
    </lineage>
</organism>
<dbReference type="HOGENOM" id="CLU_013127_0_0_1"/>
<dbReference type="GO" id="GO:0034992">
    <property type="term" value="C:microtubule organizing center attachment site"/>
    <property type="evidence" value="ECO:0007669"/>
    <property type="project" value="TreeGrafter"/>
</dbReference>
<feature type="region of interest" description="Disordered" evidence="6">
    <location>
        <begin position="422"/>
        <end position="518"/>
    </location>
</feature>
<accession>A0A086TGD0</accession>
<dbReference type="Pfam" id="PF09779">
    <property type="entry name" value="Ima1_N"/>
    <property type="match status" value="1"/>
</dbReference>
<dbReference type="GO" id="GO:0044732">
    <property type="term" value="C:mitotic spindle pole body"/>
    <property type="evidence" value="ECO:0007669"/>
    <property type="project" value="TreeGrafter"/>
</dbReference>
<evidence type="ECO:0000256" key="4">
    <source>
        <dbReference type="ARBA" id="ARBA00023136"/>
    </source>
</evidence>
<keyword evidence="5" id="KW-0539">Nucleus</keyword>
<dbReference type="InterPro" id="IPR018617">
    <property type="entry name" value="Ima1_N"/>
</dbReference>
<comment type="caution">
    <text evidence="8">The sequence shown here is derived from an EMBL/GenBank/DDBJ whole genome shotgun (WGS) entry which is preliminary data.</text>
</comment>
<evidence type="ECO:0000313" key="8">
    <source>
        <dbReference type="EMBL" id="KFH48412.1"/>
    </source>
</evidence>
<name>A0A086TGD0_HAPC1</name>
<dbReference type="PANTHER" id="PTHR28538:SF1">
    <property type="entry name" value="INTEGRAL INNER NUCLEAR MEMBRANE PROTEIN IMA1"/>
    <property type="match status" value="1"/>
</dbReference>
<evidence type="ECO:0000256" key="6">
    <source>
        <dbReference type="SAM" id="MobiDB-lite"/>
    </source>
</evidence>
<dbReference type="AlphaFoldDB" id="A0A086TGD0"/>
<evidence type="ECO:0000256" key="2">
    <source>
        <dbReference type="ARBA" id="ARBA00022692"/>
    </source>
</evidence>
<reference evidence="9" key="1">
    <citation type="journal article" date="2014" name="Genome Announc.">
        <title>Genome sequence and annotation of Acremonium chrysogenum, producer of the beta-lactam antibiotic cephalosporin C.</title>
        <authorList>
            <person name="Terfehr D."/>
            <person name="Dahlmann T.A."/>
            <person name="Specht T."/>
            <person name="Zadra I."/>
            <person name="Kuernsteiner H."/>
            <person name="Kueck U."/>
        </authorList>
    </citation>
    <scope>NUCLEOTIDE SEQUENCE [LARGE SCALE GENOMIC DNA]</scope>
    <source>
        <strain evidence="9">ATCC 11550 / CBS 779.69 / DSM 880 / IAM 14645 / JCM 23072 / IMI 49137</strain>
    </source>
</reference>